<dbReference type="Gene3D" id="3.40.50.720">
    <property type="entry name" value="NAD(P)-binding Rossmann-like Domain"/>
    <property type="match status" value="1"/>
</dbReference>
<comment type="similarity">
    <text evidence="1">Belongs to the short-chain dehydrogenases/reductases (SDR) family.</text>
</comment>
<dbReference type="InterPro" id="IPR036291">
    <property type="entry name" value="NAD(P)-bd_dom_sf"/>
</dbReference>
<dbReference type="InterPro" id="IPR050259">
    <property type="entry name" value="SDR"/>
</dbReference>
<dbReference type="SUPFAM" id="SSF51735">
    <property type="entry name" value="NAD(P)-binding Rossmann-fold domains"/>
    <property type="match status" value="1"/>
</dbReference>
<dbReference type="InterPro" id="IPR002347">
    <property type="entry name" value="SDR_fam"/>
</dbReference>
<dbReference type="GO" id="GO:0004316">
    <property type="term" value="F:3-oxoacyl-[acyl-carrier-protein] reductase (NADPH) activity"/>
    <property type="evidence" value="ECO:0007669"/>
    <property type="project" value="UniProtKB-EC"/>
</dbReference>
<sequence>MDLGLNGRGCVVTGGTKGIGAAIAAGLAAEGARVLVVARDAGPDGLSLDVTEPGASERIVAEAEARFGALAVLVNNAGTSFARPLGELTDEDWQGQWELHVMASMRLMRAAAPRMAERGWGRIVNVASSAGKRPSLTNAAYSVTKAAQLSLSRVFADAWAAEGVLVNAVAPGAVSSPLWMADGGLADQTAAASGVSRDEAIAAQEAKIPLGRFAAPEEVAAAVVFLCSEQASNVTGAAWSVDGGSVPIIL</sequence>
<dbReference type="CDD" id="cd05233">
    <property type="entry name" value="SDR_c"/>
    <property type="match status" value="1"/>
</dbReference>
<dbReference type="AlphaFoldDB" id="A0A6J4RZH8"/>
<gene>
    <name evidence="3" type="ORF">AVDCRST_MAG30-1044</name>
</gene>
<evidence type="ECO:0000256" key="2">
    <source>
        <dbReference type="ARBA" id="ARBA00023002"/>
    </source>
</evidence>
<dbReference type="PRINTS" id="PR00080">
    <property type="entry name" value="SDRFAMILY"/>
</dbReference>
<organism evidence="3">
    <name type="scientific">uncultured Solirubrobacteraceae bacterium</name>
    <dbReference type="NCBI Taxonomy" id="1162706"/>
    <lineage>
        <taxon>Bacteria</taxon>
        <taxon>Bacillati</taxon>
        <taxon>Actinomycetota</taxon>
        <taxon>Thermoleophilia</taxon>
        <taxon>Solirubrobacterales</taxon>
        <taxon>Solirubrobacteraceae</taxon>
        <taxon>environmental samples</taxon>
    </lineage>
</organism>
<evidence type="ECO:0000256" key="1">
    <source>
        <dbReference type="ARBA" id="ARBA00006484"/>
    </source>
</evidence>
<dbReference type="FunFam" id="3.40.50.720:FF:000084">
    <property type="entry name" value="Short-chain dehydrogenase reductase"/>
    <property type="match status" value="1"/>
</dbReference>
<protein>
    <submittedName>
        <fullName evidence="3">3-oxoacyl-[acyl-carrier protein] reductase</fullName>
        <ecNumber evidence="3">1.1.1.100</ecNumber>
    </submittedName>
</protein>
<dbReference type="Pfam" id="PF13561">
    <property type="entry name" value="adh_short_C2"/>
    <property type="match status" value="1"/>
</dbReference>
<dbReference type="PANTHER" id="PTHR42879">
    <property type="entry name" value="3-OXOACYL-(ACYL-CARRIER-PROTEIN) REDUCTASE"/>
    <property type="match status" value="1"/>
</dbReference>
<dbReference type="EMBL" id="CADCVS010000169">
    <property type="protein sequence ID" value="CAA9485173.1"/>
    <property type="molecule type" value="Genomic_DNA"/>
</dbReference>
<dbReference type="PANTHER" id="PTHR42879:SF2">
    <property type="entry name" value="3-OXOACYL-[ACYL-CARRIER-PROTEIN] REDUCTASE FABG"/>
    <property type="match status" value="1"/>
</dbReference>
<accession>A0A6J4RZH8</accession>
<keyword evidence="2 3" id="KW-0560">Oxidoreductase</keyword>
<reference evidence="3" key="1">
    <citation type="submission" date="2020-02" db="EMBL/GenBank/DDBJ databases">
        <authorList>
            <person name="Meier V. D."/>
        </authorList>
    </citation>
    <scope>NUCLEOTIDE SEQUENCE</scope>
    <source>
        <strain evidence="3">AVDCRST_MAG30</strain>
    </source>
</reference>
<proteinExistence type="inferred from homology"/>
<dbReference type="EC" id="1.1.1.100" evidence="3"/>
<name>A0A6J4RZH8_9ACTN</name>
<evidence type="ECO:0000313" key="3">
    <source>
        <dbReference type="EMBL" id="CAA9485173.1"/>
    </source>
</evidence>
<dbReference type="PRINTS" id="PR00081">
    <property type="entry name" value="GDHRDH"/>
</dbReference>